<dbReference type="Proteomes" id="UP001161064">
    <property type="component" value="Unassembled WGS sequence"/>
</dbReference>
<dbReference type="InterPro" id="IPR000551">
    <property type="entry name" value="MerR-type_HTH_dom"/>
</dbReference>
<name>A0ABQ4PY49_9PROT</name>
<dbReference type="PROSITE" id="PS50937">
    <property type="entry name" value="HTH_MERR_2"/>
    <property type="match status" value="1"/>
</dbReference>
<dbReference type="Pfam" id="PF13411">
    <property type="entry name" value="MerR_1"/>
    <property type="match status" value="1"/>
</dbReference>
<organism evidence="2 3">
    <name type="scientific">Candidatus Phycosocius spiralis</name>
    <dbReference type="NCBI Taxonomy" id="2815099"/>
    <lineage>
        <taxon>Bacteria</taxon>
        <taxon>Pseudomonadati</taxon>
        <taxon>Pseudomonadota</taxon>
        <taxon>Alphaproteobacteria</taxon>
        <taxon>Caulobacterales</taxon>
        <taxon>Caulobacterales incertae sedis</taxon>
        <taxon>Candidatus Phycosocius</taxon>
    </lineage>
</organism>
<evidence type="ECO:0000313" key="2">
    <source>
        <dbReference type="EMBL" id="GIU67987.1"/>
    </source>
</evidence>
<reference evidence="2" key="2">
    <citation type="journal article" date="2023" name="ISME Commun">
        <title>Characterization of a bloom-associated alphaproteobacterial lineage, 'Candidatus Phycosocius': insights into freshwater algal-bacterial interactions.</title>
        <authorList>
            <person name="Tanabe Y."/>
            <person name="Yamaguchi H."/>
            <person name="Yoshida M."/>
            <person name="Kai A."/>
            <person name="Okazaki Y."/>
        </authorList>
    </citation>
    <scope>NUCLEOTIDE SEQUENCE</scope>
    <source>
        <strain evidence="2">BOTRYCO-1</strain>
    </source>
</reference>
<accession>A0ABQ4PY49</accession>
<evidence type="ECO:0000259" key="1">
    <source>
        <dbReference type="PROSITE" id="PS50937"/>
    </source>
</evidence>
<dbReference type="SUPFAM" id="SSF46955">
    <property type="entry name" value="Putative DNA-binding domain"/>
    <property type="match status" value="1"/>
</dbReference>
<dbReference type="RefSeq" id="WP_420887915.1">
    <property type="nucleotide sequence ID" value="NZ_BPFZ01000016.1"/>
</dbReference>
<dbReference type="CDD" id="cd04765">
    <property type="entry name" value="HTH_MlrA-like_sg2"/>
    <property type="match status" value="1"/>
</dbReference>
<proteinExistence type="predicted"/>
<dbReference type="SMART" id="SM00422">
    <property type="entry name" value="HTH_MERR"/>
    <property type="match status" value="1"/>
</dbReference>
<keyword evidence="3" id="KW-1185">Reference proteome</keyword>
<feature type="domain" description="HTH merR-type" evidence="1">
    <location>
        <begin position="13"/>
        <end position="81"/>
    </location>
</feature>
<protein>
    <submittedName>
        <fullName evidence="2">Transcriptional regulator</fullName>
    </submittedName>
</protein>
<dbReference type="EMBL" id="BPFZ01000016">
    <property type="protein sequence ID" value="GIU67987.1"/>
    <property type="molecule type" value="Genomic_DNA"/>
</dbReference>
<evidence type="ECO:0000313" key="3">
    <source>
        <dbReference type="Proteomes" id="UP001161064"/>
    </source>
</evidence>
<gene>
    <name evidence="2" type="ORF">PsB1_2141</name>
</gene>
<sequence>MTGQEKSELAFRTISEAAQLLGVPAHVLRFWEGKFPQIKPLKRAGGRRNYRPEDMALLRGIRALLYEDGYQIIGVQKLIKAQGVAFVRARGSRVHTKDLRPAFEISSPNSAREALGAVDRTPIFPLSQSLDAIGSSQSQSVLLSPDVRSQFEAALAKLEHAQRLLTAVFPDGGPVDETLASPLIPPSTRN</sequence>
<dbReference type="InterPro" id="IPR009061">
    <property type="entry name" value="DNA-bd_dom_put_sf"/>
</dbReference>
<comment type="caution">
    <text evidence="2">The sequence shown here is derived from an EMBL/GenBank/DDBJ whole genome shotgun (WGS) entry which is preliminary data.</text>
</comment>
<dbReference type="Gene3D" id="1.10.1660.10">
    <property type="match status" value="1"/>
</dbReference>
<reference evidence="2" key="1">
    <citation type="submission" date="2021-05" db="EMBL/GenBank/DDBJ databases">
        <authorList>
            <person name="Tanabe Y."/>
        </authorList>
    </citation>
    <scope>NUCLEOTIDE SEQUENCE</scope>
    <source>
        <strain evidence="2">BOTRYCO-1</strain>
    </source>
</reference>